<dbReference type="AlphaFoldDB" id="A0A838AF72"/>
<organism evidence="2 3">
    <name type="scientific">Haloechinothrix aidingensis</name>
    <dbReference type="NCBI Taxonomy" id="2752311"/>
    <lineage>
        <taxon>Bacteria</taxon>
        <taxon>Bacillati</taxon>
        <taxon>Actinomycetota</taxon>
        <taxon>Actinomycetes</taxon>
        <taxon>Pseudonocardiales</taxon>
        <taxon>Pseudonocardiaceae</taxon>
        <taxon>Haloechinothrix</taxon>
    </lineage>
</organism>
<dbReference type="RefSeq" id="WP_180894693.1">
    <property type="nucleotide sequence ID" value="NZ_JACCKD010000008.1"/>
</dbReference>
<proteinExistence type="predicted"/>
<evidence type="ECO:0000313" key="2">
    <source>
        <dbReference type="EMBL" id="MBA0127903.1"/>
    </source>
</evidence>
<name>A0A838AF72_9PSEU</name>
<feature type="chain" id="PRO_5032723027" evidence="1">
    <location>
        <begin position="31"/>
        <end position="126"/>
    </location>
</feature>
<keyword evidence="3" id="KW-1185">Reference proteome</keyword>
<accession>A0A838AF72</accession>
<dbReference type="Proteomes" id="UP000582974">
    <property type="component" value="Unassembled WGS sequence"/>
</dbReference>
<protein>
    <submittedName>
        <fullName evidence="2">Uncharacterized protein</fullName>
    </submittedName>
</protein>
<evidence type="ECO:0000313" key="3">
    <source>
        <dbReference type="Proteomes" id="UP000582974"/>
    </source>
</evidence>
<sequence>MAKRTARIGALGAAAAMTLGGLMFVSSAQAQEAEGAGVSFFGHYCGLENYGSASECTYTPLLDQSYAGNGPFTIKAVDTAGDVVFETSCAEGELCTDESAGSIPAGSTVTIDVTGEPGSVGAGDFE</sequence>
<evidence type="ECO:0000256" key="1">
    <source>
        <dbReference type="SAM" id="SignalP"/>
    </source>
</evidence>
<gene>
    <name evidence="2" type="ORF">H0B56_20345</name>
</gene>
<keyword evidence="1" id="KW-0732">Signal</keyword>
<dbReference type="EMBL" id="JACCKD010000008">
    <property type="protein sequence ID" value="MBA0127903.1"/>
    <property type="molecule type" value="Genomic_DNA"/>
</dbReference>
<comment type="caution">
    <text evidence="2">The sequence shown here is derived from an EMBL/GenBank/DDBJ whole genome shotgun (WGS) entry which is preliminary data.</text>
</comment>
<feature type="signal peptide" evidence="1">
    <location>
        <begin position="1"/>
        <end position="30"/>
    </location>
</feature>
<reference evidence="2 3" key="1">
    <citation type="submission" date="2020-07" db="EMBL/GenBank/DDBJ databases">
        <title>Genome of Haloechinothrix sp.</title>
        <authorList>
            <person name="Tang S.-K."/>
            <person name="Yang L."/>
            <person name="Zhu W.-Y."/>
        </authorList>
    </citation>
    <scope>NUCLEOTIDE SEQUENCE [LARGE SCALE GENOMIC DNA]</scope>
    <source>
        <strain evidence="2 3">YIM 98757</strain>
    </source>
</reference>